<sequence>MNYVTKENQNAYFTDNELKEIRKEKVAAKIQDTDYLSAHPEIPAIIQDLYKQVLQSRPNHDDLPLFVAKYFKQLHEDRCKALE</sequence>
<reference evidence="3 5" key="2">
    <citation type="submission" date="2024-07" db="EMBL/GenBank/DDBJ databases">
        <authorList>
            <person name="Akdeniz Z."/>
        </authorList>
    </citation>
    <scope>NUCLEOTIDE SEQUENCE [LARGE SCALE GENOMIC DNA]</scope>
</reference>
<organism evidence="1">
    <name type="scientific">Hexamita inflata</name>
    <dbReference type="NCBI Taxonomy" id="28002"/>
    <lineage>
        <taxon>Eukaryota</taxon>
        <taxon>Metamonada</taxon>
        <taxon>Diplomonadida</taxon>
        <taxon>Hexamitidae</taxon>
        <taxon>Hexamitinae</taxon>
        <taxon>Hexamita</taxon>
    </lineage>
</organism>
<proteinExistence type="predicted"/>
<dbReference type="Proteomes" id="UP001642409">
    <property type="component" value="Unassembled WGS sequence"/>
</dbReference>
<dbReference type="EMBL" id="CATOUU010000154">
    <property type="protein sequence ID" value="CAI9918299.1"/>
    <property type="molecule type" value="Genomic_DNA"/>
</dbReference>
<dbReference type="EMBL" id="CATOUU010000495">
    <property type="protein sequence ID" value="CAI9931629.1"/>
    <property type="molecule type" value="Genomic_DNA"/>
</dbReference>
<comment type="caution">
    <text evidence="1">The sequence shown here is derived from an EMBL/GenBank/DDBJ whole genome shotgun (WGS) entry which is preliminary data.</text>
</comment>
<dbReference type="AlphaFoldDB" id="A0AA86NFP4"/>
<evidence type="ECO:0000313" key="2">
    <source>
        <dbReference type="EMBL" id="CAI9931629.1"/>
    </source>
</evidence>
<dbReference type="Gene3D" id="1.20.890.10">
    <property type="entry name" value="cAMP-dependent protein kinase regulatory subunit, dimerization-anchoring domain"/>
    <property type="match status" value="1"/>
</dbReference>
<evidence type="ECO:0008006" key="6">
    <source>
        <dbReference type="Google" id="ProtNLM"/>
    </source>
</evidence>
<dbReference type="EMBL" id="CAXDID020000142">
    <property type="protein sequence ID" value="CAL6039367.1"/>
    <property type="molecule type" value="Genomic_DNA"/>
</dbReference>
<dbReference type="SUPFAM" id="SSF47391">
    <property type="entry name" value="Dimerization-anchoring domain of cAMP-dependent PK regulatory subunit"/>
    <property type="match status" value="1"/>
</dbReference>
<name>A0AA86NFP4_9EUKA</name>
<keyword evidence="5" id="KW-1185">Reference proteome</keyword>
<evidence type="ECO:0000313" key="5">
    <source>
        <dbReference type="Proteomes" id="UP001642409"/>
    </source>
</evidence>
<dbReference type="EMBL" id="CAXDID020000149">
    <property type="protein sequence ID" value="CAL6041258.1"/>
    <property type="molecule type" value="Genomic_DNA"/>
</dbReference>
<accession>A0AA86NFP4</accession>
<gene>
    <name evidence="2" type="ORF">HINF_LOCUS19274</name>
    <name evidence="3" type="ORF">HINF_LOCUS37821</name>
    <name evidence="4" type="ORF">HINF_LOCUS38911</name>
    <name evidence="1" type="ORF">HINF_LOCUS5944</name>
</gene>
<protein>
    <recommendedName>
        <fullName evidence="6">RIIa domain-containing protein</fullName>
    </recommendedName>
</protein>
<evidence type="ECO:0000313" key="1">
    <source>
        <dbReference type="EMBL" id="CAI9918299.1"/>
    </source>
</evidence>
<reference evidence="1" key="1">
    <citation type="submission" date="2023-06" db="EMBL/GenBank/DDBJ databases">
        <authorList>
            <person name="Kurt Z."/>
        </authorList>
    </citation>
    <scope>NUCLEOTIDE SEQUENCE</scope>
</reference>
<evidence type="ECO:0000313" key="4">
    <source>
        <dbReference type="EMBL" id="CAL6041258.1"/>
    </source>
</evidence>
<evidence type="ECO:0000313" key="3">
    <source>
        <dbReference type="EMBL" id="CAL6039367.1"/>
    </source>
</evidence>